<organism evidence="1 2">
    <name type="scientific">Bubo bubo</name>
    <name type="common">Eurasian eagle-owl</name>
    <name type="synonym">Strix bubo</name>
    <dbReference type="NCBI Taxonomy" id="30461"/>
    <lineage>
        <taxon>Eukaryota</taxon>
        <taxon>Metazoa</taxon>
        <taxon>Chordata</taxon>
        <taxon>Craniata</taxon>
        <taxon>Vertebrata</taxon>
        <taxon>Euteleostomi</taxon>
        <taxon>Archelosauria</taxon>
        <taxon>Archosauria</taxon>
        <taxon>Dinosauria</taxon>
        <taxon>Saurischia</taxon>
        <taxon>Theropoda</taxon>
        <taxon>Coelurosauria</taxon>
        <taxon>Aves</taxon>
        <taxon>Neognathae</taxon>
        <taxon>Neoaves</taxon>
        <taxon>Telluraves</taxon>
        <taxon>Strigiformes</taxon>
        <taxon>Strigidae</taxon>
        <taxon>Bubo</taxon>
    </lineage>
</organism>
<evidence type="ECO:0000313" key="1">
    <source>
        <dbReference type="Ensembl" id="ENSBOBP00000005195.1"/>
    </source>
</evidence>
<evidence type="ECO:0000313" key="2">
    <source>
        <dbReference type="Proteomes" id="UP000694567"/>
    </source>
</evidence>
<name>A0A8C0ERE9_BUBBB</name>
<protein>
    <submittedName>
        <fullName evidence="1">Uncharacterized protein</fullName>
    </submittedName>
</protein>
<reference evidence="1" key="2">
    <citation type="submission" date="2025-09" db="UniProtKB">
        <authorList>
            <consortium name="Ensembl"/>
        </authorList>
    </citation>
    <scope>IDENTIFICATION</scope>
</reference>
<proteinExistence type="predicted"/>
<dbReference type="Ensembl" id="ENSBOBT00000005340.1">
    <property type="protein sequence ID" value="ENSBOBP00000005195.1"/>
    <property type="gene ID" value="ENSBOBG00000003522.1"/>
</dbReference>
<reference evidence="1" key="1">
    <citation type="submission" date="2025-08" db="UniProtKB">
        <authorList>
            <consortium name="Ensembl"/>
        </authorList>
    </citation>
    <scope>IDENTIFICATION</scope>
</reference>
<accession>A0A8C0ERE9</accession>
<dbReference type="AlphaFoldDB" id="A0A8C0ERE9"/>
<sequence>TYFSPCIQSQPPQRRFVALFLSHWAAGNVLVGGKEEECDPAQGDGLVAGQFYTSPAPFSLQLSRNRSRTKHCLLQSWFIGEP</sequence>
<keyword evidence="2" id="KW-1185">Reference proteome</keyword>
<dbReference type="Proteomes" id="UP000694567">
    <property type="component" value="Unplaced"/>
</dbReference>